<dbReference type="EC" id="3.1.1.74" evidence="2"/>
<sequence>MGFRHLRRLVGPLVVVGTLGAATLATGAAPIASADPCPDAEVVFARGSDEPPGVGTVGQAFIDTLRGQLPGKSIGVYPVNYAATGDFGNKAVFPSTMFDGVHDTTSHLQAMAANCPNTKLLLGGYSQGAAVAAYATTADIPAEVHNHVAGIVLFGKPTAELLGGFGAPPANISPLYNGKSLDLCAPGDSICDGSPGSFLSSLAHALYPLNGLVATAASKAAGRLA</sequence>
<reference evidence="11" key="1">
    <citation type="submission" date="2016-10" db="EMBL/GenBank/DDBJ databases">
        <authorList>
            <person name="Varghese N."/>
            <person name="Submissions S."/>
        </authorList>
    </citation>
    <scope>NUCLEOTIDE SEQUENCE [LARGE SCALE GENOMIC DNA]</scope>
    <source>
        <strain evidence="11">UNC267MFSha1.1M11</strain>
    </source>
</reference>
<feature type="disulfide bond" evidence="9">
    <location>
        <begin position="184"/>
        <end position="191"/>
    </location>
</feature>
<evidence type="ECO:0000313" key="10">
    <source>
        <dbReference type="EMBL" id="SCX03146.1"/>
    </source>
</evidence>
<keyword evidence="6 9" id="KW-1015">Disulfide bond</keyword>
<feature type="active site" evidence="8">
    <location>
        <position position="188"/>
    </location>
</feature>
<dbReference type="InterPro" id="IPR011150">
    <property type="entry name" value="Cutinase_monf"/>
</dbReference>
<dbReference type="RefSeq" id="WP_090353572.1">
    <property type="nucleotide sequence ID" value="NZ_FMUB01000001.1"/>
</dbReference>
<feature type="active site" description="Nucleophile" evidence="8">
    <location>
        <position position="126"/>
    </location>
</feature>
<evidence type="ECO:0000256" key="5">
    <source>
        <dbReference type="ARBA" id="ARBA00022801"/>
    </source>
</evidence>
<dbReference type="Pfam" id="PF01083">
    <property type="entry name" value="Cutinase"/>
    <property type="match status" value="1"/>
</dbReference>
<keyword evidence="3" id="KW-0719">Serine esterase</keyword>
<proteinExistence type="inferred from homology"/>
<gene>
    <name evidence="10" type="ORF">SAMN02799620_00540</name>
</gene>
<dbReference type="PANTHER" id="PTHR33630:SF9">
    <property type="entry name" value="CUTINASE 4"/>
    <property type="match status" value="1"/>
</dbReference>
<evidence type="ECO:0000256" key="9">
    <source>
        <dbReference type="PIRSR" id="PIRSR611150-2"/>
    </source>
</evidence>
<evidence type="ECO:0000256" key="2">
    <source>
        <dbReference type="ARBA" id="ARBA00013095"/>
    </source>
</evidence>
<dbReference type="STRING" id="1502745.SAMN02799620_00540"/>
<dbReference type="Proteomes" id="UP000199707">
    <property type="component" value="Unassembled WGS sequence"/>
</dbReference>
<dbReference type="EMBL" id="FMUB01000001">
    <property type="protein sequence ID" value="SCX03146.1"/>
    <property type="molecule type" value="Genomic_DNA"/>
</dbReference>
<feature type="active site" description="Proton donor/acceptor" evidence="8">
    <location>
        <position position="204"/>
    </location>
</feature>
<evidence type="ECO:0000256" key="7">
    <source>
        <dbReference type="ARBA" id="ARBA00034045"/>
    </source>
</evidence>
<evidence type="ECO:0000256" key="6">
    <source>
        <dbReference type="ARBA" id="ARBA00023157"/>
    </source>
</evidence>
<evidence type="ECO:0000256" key="3">
    <source>
        <dbReference type="ARBA" id="ARBA00022487"/>
    </source>
</evidence>
<dbReference type="SMART" id="SM01110">
    <property type="entry name" value="Cutinase"/>
    <property type="match status" value="1"/>
</dbReference>
<protein>
    <recommendedName>
        <fullName evidence="2">cutinase</fullName>
        <ecNumber evidence="2">3.1.1.74</ecNumber>
    </recommendedName>
</protein>
<keyword evidence="5" id="KW-0378">Hydrolase</keyword>
<accession>A0A1G4V914</accession>
<dbReference type="GO" id="GO:0005576">
    <property type="term" value="C:extracellular region"/>
    <property type="evidence" value="ECO:0007669"/>
    <property type="project" value="InterPro"/>
</dbReference>
<dbReference type="SUPFAM" id="SSF53474">
    <property type="entry name" value="alpha/beta-Hydrolases"/>
    <property type="match status" value="1"/>
</dbReference>
<evidence type="ECO:0000256" key="8">
    <source>
        <dbReference type="PIRSR" id="PIRSR611150-1"/>
    </source>
</evidence>
<dbReference type="PANTHER" id="PTHR33630">
    <property type="entry name" value="CUTINASE RV1984C-RELATED-RELATED"/>
    <property type="match status" value="1"/>
</dbReference>
<comment type="catalytic activity">
    <reaction evidence="7">
        <text>cutin + H2O = cutin monomers.</text>
        <dbReference type="EC" id="3.1.1.74"/>
    </reaction>
</comment>
<organism evidence="10 11">
    <name type="scientific">Mycolicibacterium fluoranthenivorans</name>
    <dbReference type="NCBI Taxonomy" id="258505"/>
    <lineage>
        <taxon>Bacteria</taxon>
        <taxon>Bacillati</taxon>
        <taxon>Actinomycetota</taxon>
        <taxon>Actinomycetes</taxon>
        <taxon>Mycobacteriales</taxon>
        <taxon>Mycobacteriaceae</taxon>
        <taxon>Mycolicibacterium</taxon>
    </lineage>
</organism>
<evidence type="ECO:0000256" key="4">
    <source>
        <dbReference type="ARBA" id="ARBA00022729"/>
    </source>
</evidence>
<evidence type="ECO:0000256" key="1">
    <source>
        <dbReference type="ARBA" id="ARBA00007534"/>
    </source>
</evidence>
<dbReference type="PRINTS" id="PR00129">
    <property type="entry name" value="CUTINASE"/>
</dbReference>
<dbReference type="AlphaFoldDB" id="A0A1G4V914"/>
<dbReference type="InterPro" id="IPR029058">
    <property type="entry name" value="AB_hydrolase_fold"/>
</dbReference>
<name>A0A1G4V914_9MYCO</name>
<feature type="disulfide bond" evidence="9">
    <location>
        <begin position="37"/>
        <end position="115"/>
    </location>
</feature>
<dbReference type="GO" id="GO:0050525">
    <property type="term" value="F:cutinase activity"/>
    <property type="evidence" value="ECO:0007669"/>
    <property type="project" value="UniProtKB-EC"/>
</dbReference>
<dbReference type="InterPro" id="IPR000675">
    <property type="entry name" value="Cutinase/axe"/>
</dbReference>
<keyword evidence="4" id="KW-0732">Signal</keyword>
<dbReference type="Gene3D" id="3.40.50.1820">
    <property type="entry name" value="alpha/beta hydrolase"/>
    <property type="match status" value="1"/>
</dbReference>
<comment type="similarity">
    <text evidence="1">Belongs to the cutinase family.</text>
</comment>
<evidence type="ECO:0000313" key="11">
    <source>
        <dbReference type="Proteomes" id="UP000199707"/>
    </source>
</evidence>